<dbReference type="EMBL" id="HAEG01009773">
    <property type="protein sequence ID" value="SBR85357.1"/>
    <property type="molecule type" value="Transcribed_RNA"/>
</dbReference>
<evidence type="ECO:0000313" key="1">
    <source>
        <dbReference type="EMBL" id="SBR85357.1"/>
    </source>
</evidence>
<accession>A0A1A8PWG8</accession>
<protein>
    <submittedName>
        <fullName evidence="1">Uncharacterized protein</fullName>
    </submittedName>
</protein>
<dbReference type="AlphaFoldDB" id="A0A1A8PWG8"/>
<feature type="non-terminal residue" evidence="1">
    <location>
        <position position="80"/>
    </location>
</feature>
<feature type="non-terminal residue" evidence="1">
    <location>
        <position position="1"/>
    </location>
</feature>
<reference evidence="1" key="2">
    <citation type="submission" date="2016-06" db="EMBL/GenBank/DDBJ databases">
        <title>The genome of a short-lived fish provides insights into sex chromosome evolution and the genetic control of aging.</title>
        <authorList>
            <person name="Reichwald K."/>
            <person name="Felder M."/>
            <person name="Petzold A."/>
            <person name="Koch P."/>
            <person name="Groth M."/>
            <person name="Platzer M."/>
        </authorList>
    </citation>
    <scope>NUCLEOTIDE SEQUENCE</scope>
    <source>
        <tissue evidence="1">Brain</tissue>
    </source>
</reference>
<organism evidence="1">
    <name type="scientific">Nothobranchius pienaari</name>
    <dbReference type="NCBI Taxonomy" id="704102"/>
    <lineage>
        <taxon>Eukaryota</taxon>
        <taxon>Metazoa</taxon>
        <taxon>Chordata</taxon>
        <taxon>Craniata</taxon>
        <taxon>Vertebrata</taxon>
        <taxon>Euteleostomi</taxon>
        <taxon>Actinopterygii</taxon>
        <taxon>Neopterygii</taxon>
        <taxon>Teleostei</taxon>
        <taxon>Neoteleostei</taxon>
        <taxon>Acanthomorphata</taxon>
        <taxon>Ovalentaria</taxon>
        <taxon>Atherinomorphae</taxon>
        <taxon>Cyprinodontiformes</taxon>
        <taxon>Nothobranchiidae</taxon>
        <taxon>Nothobranchius</taxon>
    </lineage>
</organism>
<name>A0A1A8PWG8_9TELE</name>
<reference evidence="1" key="1">
    <citation type="submission" date="2016-05" db="EMBL/GenBank/DDBJ databases">
        <authorList>
            <person name="Lavstsen T."/>
            <person name="Jespersen J.S."/>
        </authorList>
    </citation>
    <scope>NUCLEOTIDE SEQUENCE</scope>
    <source>
        <tissue evidence="1">Brain</tissue>
    </source>
</reference>
<sequence length="80" mass="9521">ILIRDLDNVRRVMDLQFHIRNTVGSHYMKFDGSTLVFSMHKSLVSRLWLFIMVATVSKDPWWRMKVSMTQDPSIGIFFWS</sequence>
<gene>
    <name evidence="1" type="primary">BX005321.2</name>
</gene>
<proteinExistence type="predicted"/>